<sequence>MKGLKLTFGLLSTIPTILISTNVISCGKDKNMVQVFCLDNRTGKPWTNYERAGITTLDKTKVKKYTLQELRAEGLCKITFYFDDGSFDNTQNKWWEGYKYQYISYFKNLLNLDYIEE</sequence>
<reference evidence="1 2" key="1">
    <citation type="journal article" date="2014" name="Genome Announc.">
        <title>Complete Genome Sequence of Spiroplasma apis B31T (ATCC 33834), a Bacterium Associated with May Disease of Honeybees (Apis mellifera).</title>
        <authorList>
            <person name="Ku C."/>
            <person name="Lo W.S."/>
            <person name="Chen L.L."/>
            <person name="Kuo C.H."/>
        </authorList>
    </citation>
    <scope>NUCLEOTIDE SEQUENCE [LARGE SCALE GENOMIC DNA]</scope>
    <source>
        <strain evidence="1">B31</strain>
    </source>
</reference>
<evidence type="ECO:0000313" key="1">
    <source>
        <dbReference type="EMBL" id="AHB36058.1"/>
    </source>
</evidence>
<dbReference type="RefSeq" id="WP_023788992.1">
    <property type="nucleotide sequence ID" value="NC_022998.1"/>
</dbReference>
<dbReference type="KEGG" id="sapi:SAPIS_v1c02120"/>
<proteinExistence type="predicted"/>
<evidence type="ECO:0000313" key="2">
    <source>
        <dbReference type="Proteomes" id="UP000018550"/>
    </source>
</evidence>
<gene>
    <name evidence="1" type="ORF">SAPIS_v1c02120</name>
</gene>
<accession>V5RHY4</accession>
<protein>
    <submittedName>
        <fullName evidence="1">Uncharacterized protein</fullName>
    </submittedName>
</protein>
<dbReference type="PATRIC" id="fig|1276258.3.peg.206"/>
<keyword evidence="2" id="KW-1185">Reference proteome</keyword>
<dbReference type="OrthoDB" id="390331at2"/>
<dbReference type="HOGENOM" id="CLU_2048259_0_0_14"/>
<dbReference type="AlphaFoldDB" id="V5RHY4"/>
<organism evidence="1 2">
    <name type="scientific">Spiroplasma apis B31</name>
    <dbReference type="NCBI Taxonomy" id="1276258"/>
    <lineage>
        <taxon>Bacteria</taxon>
        <taxon>Bacillati</taxon>
        <taxon>Mycoplasmatota</taxon>
        <taxon>Mollicutes</taxon>
        <taxon>Entomoplasmatales</taxon>
        <taxon>Spiroplasmataceae</taxon>
        <taxon>Spiroplasma</taxon>
    </lineage>
</organism>
<dbReference type="EMBL" id="CP006682">
    <property type="protein sequence ID" value="AHB36058.1"/>
    <property type="molecule type" value="Genomic_DNA"/>
</dbReference>
<dbReference type="Proteomes" id="UP000018550">
    <property type="component" value="Chromosome"/>
</dbReference>
<name>V5RHY4_SPIAP</name>
<dbReference type="STRING" id="1276258.SAPIS_v1c02120"/>